<dbReference type="Gene3D" id="1.25.10.10">
    <property type="entry name" value="Leucine-rich Repeat Variant"/>
    <property type="match status" value="1"/>
</dbReference>
<evidence type="ECO:0000313" key="13">
    <source>
        <dbReference type="EMBL" id="GJJ09340.1"/>
    </source>
</evidence>
<dbReference type="PANTHER" id="PTHR10527">
    <property type="entry name" value="IMPORTIN BETA"/>
    <property type="match status" value="1"/>
</dbReference>
<dbReference type="FunFam" id="1.25.10.10:FF:000027">
    <property type="entry name" value="Importin subunit beta-1"/>
    <property type="match status" value="1"/>
</dbReference>
<keyword evidence="8" id="KW-0539">Nucleus</keyword>
<evidence type="ECO:0000256" key="6">
    <source>
        <dbReference type="ARBA" id="ARBA00022737"/>
    </source>
</evidence>
<dbReference type="InterPro" id="IPR001494">
    <property type="entry name" value="Importin-beta_N"/>
</dbReference>
<dbReference type="InterPro" id="IPR011989">
    <property type="entry name" value="ARM-like"/>
</dbReference>
<dbReference type="PROSITE" id="PS50166">
    <property type="entry name" value="IMPORTIN_B_NT"/>
    <property type="match status" value="1"/>
</dbReference>
<dbReference type="InterPro" id="IPR040122">
    <property type="entry name" value="Importin_beta"/>
</dbReference>
<keyword evidence="7" id="KW-0653">Protein transport</keyword>
<dbReference type="GO" id="GO:0031267">
    <property type="term" value="F:small GTPase binding"/>
    <property type="evidence" value="ECO:0007669"/>
    <property type="project" value="InterPro"/>
</dbReference>
<dbReference type="GO" id="GO:0005635">
    <property type="term" value="C:nuclear envelope"/>
    <property type="evidence" value="ECO:0007669"/>
    <property type="project" value="UniProtKB-SubCell"/>
</dbReference>
<evidence type="ECO:0000256" key="10">
    <source>
        <dbReference type="ARBA" id="ARBA00083566"/>
    </source>
</evidence>
<accession>A0AAV5ABN5</accession>
<protein>
    <recommendedName>
        <fullName evidence="9">Importin-95</fullName>
    </recommendedName>
    <alternativeName>
        <fullName evidence="10">Karyopherin-95</fullName>
    </alternativeName>
</protein>
<comment type="similarity">
    <text evidence="3">Belongs to the importin beta family. Importin beta-1 subfamily.</text>
</comment>
<evidence type="ECO:0000313" key="14">
    <source>
        <dbReference type="Proteomes" id="UP001050691"/>
    </source>
</evidence>
<keyword evidence="14" id="KW-1185">Reference proteome</keyword>
<comment type="caution">
    <text evidence="13">The sequence shown here is derived from an EMBL/GenBank/DDBJ whole genome shotgun (WGS) entry which is preliminary data.</text>
</comment>
<dbReference type="SMART" id="SM00913">
    <property type="entry name" value="IBN_N"/>
    <property type="match status" value="1"/>
</dbReference>
<evidence type="ECO:0000256" key="11">
    <source>
        <dbReference type="PROSITE-ProRule" id="PRU00103"/>
    </source>
</evidence>
<dbReference type="PROSITE" id="PS50077">
    <property type="entry name" value="HEAT_REPEAT"/>
    <property type="match status" value="1"/>
</dbReference>
<gene>
    <name evidence="13" type="ORF">Clacol_003562</name>
</gene>
<name>A0AAV5ABN5_9AGAM</name>
<keyword evidence="4" id="KW-0813">Transport</keyword>
<reference evidence="13" key="1">
    <citation type="submission" date="2021-10" db="EMBL/GenBank/DDBJ databases">
        <title>De novo Genome Assembly of Clathrus columnatus (Basidiomycota, Fungi) Using Illumina and Nanopore Sequence Data.</title>
        <authorList>
            <person name="Ogiso-Tanaka E."/>
            <person name="Itagaki H."/>
            <person name="Hosoya T."/>
            <person name="Hosaka K."/>
        </authorList>
    </citation>
    <scope>NUCLEOTIDE SEQUENCE</scope>
    <source>
        <strain evidence="13">MO-923</strain>
    </source>
</reference>
<keyword evidence="5" id="KW-0963">Cytoplasm</keyword>
<dbReference type="Pfam" id="PF03810">
    <property type="entry name" value="IBN_N"/>
    <property type="match status" value="1"/>
</dbReference>
<evidence type="ECO:0000256" key="8">
    <source>
        <dbReference type="ARBA" id="ARBA00023242"/>
    </source>
</evidence>
<evidence type="ECO:0000256" key="9">
    <source>
        <dbReference type="ARBA" id="ARBA00079884"/>
    </source>
</evidence>
<organism evidence="13 14">
    <name type="scientific">Clathrus columnatus</name>
    <dbReference type="NCBI Taxonomy" id="1419009"/>
    <lineage>
        <taxon>Eukaryota</taxon>
        <taxon>Fungi</taxon>
        <taxon>Dikarya</taxon>
        <taxon>Basidiomycota</taxon>
        <taxon>Agaricomycotina</taxon>
        <taxon>Agaricomycetes</taxon>
        <taxon>Phallomycetidae</taxon>
        <taxon>Phallales</taxon>
        <taxon>Clathraceae</taxon>
        <taxon>Clathrus</taxon>
    </lineage>
</organism>
<feature type="domain" description="Importin N-terminal" evidence="12">
    <location>
        <begin position="21"/>
        <end position="101"/>
    </location>
</feature>
<dbReference type="InterPro" id="IPR000225">
    <property type="entry name" value="Armadillo"/>
</dbReference>
<proteinExistence type="inferred from homology"/>
<evidence type="ECO:0000256" key="1">
    <source>
        <dbReference type="ARBA" id="ARBA00004259"/>
    </source>
</evidence>
<evidence type="ECO:0000256" key="4">
    <source>
        <dbReference type="ARBA" id="ARBA00022448"/>
    </source>
</evidence>
<dbReference type="GO" id="GO:0006606">
    <property type="term" value="P:protein import into nucleus"/>
    <property type="evidence" value="ECO:0007669"/>
    <property type="project" value="InterPro"/>
</dbReference>
<dbReference type="Proteomes" id="UP001050691">
    <property type="component" value="Unassembled WGS sequence"/>
</dbReference>
<dbReference type="Pfam" id="PF13513">
    <property type="entry name" value="HEAT_EZ"/>
    <property type="match status" value="1"/>
</dbReference>
<dbReference type="SMART" id="SM00185">
    <property type="entry name" value="ARM"/>
    <property type="match status" value="4"/>
</dbReference>
<dbReference type="EMBL" id="BPWL01000004">
    <property type="protein sequence ID" value="GJJ09340.1"/>
    <property type="molecule type" value="Genomic_DNA"/>
</dbReference>
<dbReference type="InterPro" id="IPR016024">
    <property type="entry name" value="ARM-type_fold"/>
</dbReference>
<dbReference type="InterPro" id="IPR021133">
    <property type="entry name" value="HEAT_type_2"/>
</dbReference>
<feature type="repeat" description="HEAT" evidence="11">
    <location>
        <begin position="409"/>
        <end position="447"/>
    </location>
</feature>
<keyword evidence="6" id="KW-0677">Repeat</keyword>
<evidence type="ECO:0000256" key="3">
    <source>
        <dbReference type="ARBA" id="ARBA00010907"/>
    </source>
</evidence>
<comment type="subcellular location">
    <subcellularLocation>
        <location evidence="2">Cytoplasm</location>
    </subcellularLocation>
    <subcellularLocation>
        <location evidence="1">Nucleus envelope</location>
    </subcellularLocation>
</comment>
<dbReference type="SUPFAM" id="SSF48371">
    <property type="entry name" value="ARM repeat"/>
    <property type="match status" value="1"/>
</dbReference>
<dbReference type="InterPro" id="IPR058584">
    <property type="entry name" value="IMB1_TNPO1-like_TPR"/>
</dbReference>
<evidence type="ECO:0000259" key="12">
    <source>
        <dbReference type="PROSITE" id="PS50166"/>
    </source>
</evidence>
<sequence length="875" mass="96357">MNASELLENSLSPDAATRQDATQKLEAVARDNFPSYMITLSAELLNENTPSHIRTAAGIAVKNALTARDADRQGDYTQRWLSLDAEIRNKIKQELLKCLASPNLKAGSITAQVIAAIAAIELPTNHWPELISILLSFVNNADNVNLRIATLQAIGFICETIKPDILALRSNEILTAVIHGARKEEPSADVQLAAVSALYNSLEFVRDNFEREGERNYIMQVVCEATQNSTVLVQVAAFECLVRIMSLYYDKMGFYMERALFGLTVLGMKHPEENVALQAVEFWSTVCEEEIELAIEAADAQDYGEAPENESKNFAKTALPEITPVLLHLLTRQEEDAEEDEWNISMAAGTALSLLAQAVADPIVSAVIPFIEANIKSQDWHQREAAVMAFGSILDGPDPNLLAPLVTQAMPILIDMMSDEDVHVKDTTTWTLGRICDLLVQTIKPEEHLHRLVSTFVLGLEDSPRICSNCCWALMNLSDQLGVYYGEDEPAQASPLTPYFEGIVGALIRVTERSTNESKFRTSAYEALASYISHSAQSSLPAVSNVTVTILARIEHLLNIQVGPAQALLSVRRNELLGPDDKRNWNDLQSNLCSVTIAIVRRLGGDIQPLADRIMTLILRLIQAAGKTSTVLEDAFLVIGYMASALEQNFAVYMQAFLPVLYPALKAHEYTQLCTIAVGLIGDISRALGEGSAQYSDAFMNVLLENLQSNVLSRSVKIPILSCFGDIALAIGDKFHTYLETAMAVLQQAGSVQASPNDYDMIDYVNQLREGILEAYVGIVTGFKGTSSANLLLPHVSAMLDLVRRSFDDEERTDATVKLGFGLIGDLADTFSTGQIKEYLLTDWIAVTFKNKSRLSPEARKTMRWAREMVKRATT</sequence>
<evidence type="ECO:0000256" key="5">
    <source>
        <dbReference type="ARBA" id="ARBA00022490"/>
    </source>
</evidence>
<dbReference type="Pfam" id="PF25574">
    <property type="entry name" value="TPR_IMB1"/>
    <property type="match status" value="1"/>
</dbReference>
<evidence type="ECO:0000256" key="2">
    <source>
        <dbReference type="ARBA" id="ARBA00004496"/>
    </source>
</evidence>
<dbReference type="GO" id="GO:0005737">
    <property type="term" value="C:cytoplasm"/>
    <property type="evidence" value="ECO:0007669"/>
    <property type="project" value="UniProtKB-SubCell"/>
</dbReference>
<evidence type="ECO:0000256" key="7">
    <source>
        <dbReference type="ARBA" id="ARBA00022927"/>
    </source>
</evidence>
<dbReference type="AlphaFoldDB" id="A0AAV5ABN5"/>